<proteinExistence type="predicted"/>
<dbReference type="Proteomes" id="UP001065298">
    <property type="component" value="Chromosome 2"/>
</dbReference>
<evidence type="ECO:0000313" key="2">
    <source>
        <dbReference type="Proteomes" id="UP001065298"/>
    </source>
</evidence>
<organism evidence="1 2">
    <name type="scientific">Fusarium keratoplasticum</name>
    <dbReference type="NCBI Taxonomy" id="1328300"/>
    <lineage>
        <taxon>Eukaryota</taxon>
        <taxon>Fungi</taxon>
        <taxon>Dikarya</taxon>
        <taxon>Ascomycota</taxon>
        <taxon>Pezizomycotina</taxon>
        <taxon>Sordariomycetes</taxon>
        <taxon>Hypocreomycetidae</taxon>
        <taxon>Hypocreales</taxon>
        <taxon>Nectriaceae</taxon>
        <taxon>Fusarium</taxon>
        <taxon>Fusarium solani species complex</taxon>
    </lineage>
</organism>
<sequence length="568" mass="62876">MRYEDWDVLLFPRDCGIPFREFGVTCEVVQDTEFAHIHGISGLPTVNCFVPSLAPGAPFQISIHSWNTPTISQFTKSYSKHVNDVKFETRLFIDGRLVASTSLNRQYDWPHVIATGFDLSKNGDLEPLKFPVFQQEILQQRQRNVGDALGRIRLIISEGFPRDSLTVPMERVNNIVAFSFQHAPQEVLEGVGIAWPNPSMWQRSPNTTSMAVPSFSFNNVRTHAHSPRLRTNSQQKALAGLTMPTVQSAMFNVATNHVEEPTQASYIGPLPNTDEIPGCSDIVDSFDDTNAYFDWPGKVGLGLNNIPQQFTPAVSKSSHNWELGATGTERRGSARDSSGSGSDETQFSSLAFSIDDEDPKVLPKTLSTPILAERNQPVPFPIFPHNAVLPEDLALSLTASLLSQPIPLQPHAPPTRTSTPEMRSRKENRKRDSTCPIPSALSTSTTVGLDHHDQRKMSQQLYIPSNGNIPLPFAQSQARSPNSPHPDLTRRSYSMSKFVSAQTSSTQSSPQEFPNTEGKASVERGNKRSRNFTPGSTKPFEDDEDEHQRASPRTRLSPLSEGHPKDGA</sequence>
<gene>
    <name evidence="1" type="ORF">NCS57_00207900</name>
</gene>
<keyword evidence="2" id="KW-1185">Reference proteome</keyword>
<comment type="caution">
    <text evidence="1">The sequence shown here is derived from an EMBL/GenBank/DDBJ whole genome shotgun (WGS) entry which is preliminary data.</text>
</comment>
<protein>
    <submittedName>
        <fullName evidence="1">Uncharacterized protein</fullName>
    </submittedName>
</protein>
<dbReference type="EMBL" id="CM046504">
    <property type="protein sequence ID" value="KAI8679302.1"/>
    <property type="molecule type" value="Genomic_DNA"/>
</dbReference>
<evidence type="ECO:0000313" key="1">
    <source>
        <dbReference type="EMBL" id="KAI8679302.1"/>
    </source>
</evidence>
<accession>A0ACC0RAH0</accession>
<reference evidence="1" key="1">
    <citation type="submission" date="2022-06" db="EMBL/GenBank/DDBJ databases">
        <title>Fusarium solani species complex genomes reveal bases of compartmentalisation and animal pathogenesis.</title>
        <authorList>
            <person name="Tsai I.J."/>
        </authorList>
    </citation>
    <scope>NUCLEOTIDE SEQUENCE</scope>
    <source>
        <strain evidence="1">Fu6.1</strain>
    </source>
</reference>
<name>A0ACC0RAH0_9HYPO</name>